<keyword evidence="3 9" id="KW-0032">Aminotransferase</keyword>
<dbReference type="SMART" id="SM00345">
    <property type="entry name" value="HTH_GNTR"/>
    <property type="match status" value="1"/>
</dbReference>
<dbReference type="GO" id="GO:0003700">
    <property type="term" value="F:DNA-binding transcription factor activity"/>
    <property type="evidence" value="ECO:0007669"/>
    <property type="project" value="InterPro"/>
</dbReference>
<proteinExistence type="inferred from homology"/>
<dbReference type="InterPro" id="IPR015421">
    <property type="entry name" value="PyrdxlP-dep_Trfase_major"/>
</dbReference>
<dbReference type="InterPro" id="IPR000524">
    <property type="entry name" value="Tscrpt_reg_HTH_GntR"/>
</dbReference>
<evidence type="ECO:0000256" key="2">
    <source>
        <dbReference type="ARBA" id="ARBA00005384"/>
    </source>
</evidence>
<dbReference type="SUPFAM" id="SSF53383">
    <property type="entry name" value="PLP-dependent transferases"/>
    <property type="match status" value="1"/>
</dbReference>
<evidence type="ECO:0000313" key="10">
    <source>
        <dbReference type="Proteomes" id="UP000247150"/>
    </source>
</evidence>
<comment type="caution">
    <text evidence="9">The sequence shown here is derived from an EMBL/GenBank/DDBJ whole genome shotgun (WGS) entry which is preliminary data.</text>
</comment>
<dbReference type="Gene3D" id="3.40.640.10">
    <property type="entry name" value="Type I PLP-dependent aspartate aminotransferase-like (Major domain)"/>
    <property type="match status" value="1"/>
</dbReference>
<evidence type="ECO:0000313" key="9">
    <source>
        <dbReference type="EMBL" id="PWW25755.1"/>
    </source>
</evidence>
<dbReference type="GO" id="GO:0008483">
    <property type="term" value="F:transaminase activity"/>
    <property type="evidence" value="ECO:0007669"/>
    <property type="project" value="UniProtKB-KW"/>
</dbReference>
<evidence type="ECO:0000256" key="7">
    <source>
        <dbReference type="ARBA" id="ARBA00023163"/>
    </source>
</evidence>
<dbReference type="CDD" id="cd07377">
    <property type="entry name" value="WHTH_GntR"/>
    <property type="match status" value="1"/>
</dbReference>
<organism evidence="9 10">
    <name type="scientific">Cytobacillus oceanisediminis</name>
    <dbReference type="NCBI Taxonomy" id="665099"/>
    <lineage>
        <taxon>Bacteria</taxon>
        <taxon>Bacillati</taxon>
        <taxon>Bacillota</taxon>
        <taxon>Bacilli</taxon>
        <taxon>Bacillales</taxon>
        <taxon>Bacillaceae</taxon>
        <taxon>Cytobacillus</taxon>
    </lineage>
</organism>
<keyword evidence="5" id="KW-0805">Transcription regulation</keyword>
<dbReference type="InterPro" id="IPR036388">
    <property type="entry name" value="WH-like_DNA-bd_sf"/>
</dbReference>
<name>A0A2V2ZNB4_9BACI</name>
<evidence type="ECO:0000256" key="1">
    <source>
        <dbReference type="ARBA" id="ARBA00001933"/>
    </source>
</evidence>
<comment type="similarity">
    <text evidence="2">In the C-terminal section; belongs to the class-I pyridoxal-phosphate-dependent aminotransferase family.</text>
</comment>
<evidence type="ECO:0000256" key="5">
    <source>
        <dbReference type="ARBA" id="ARBA00023015"/>
    </source>
</evidence>
<keyword evidence="9" id="KW-0808">Transferase</keyword>
<dbReference type="GO" id="GO:0003677">
    <property type="term" value="F:DNA binding"/>
    <property type="evidence" value="ECO:0007669"/>
    <property type="project" value="UniProtKB-KW"/>
</dbReference>
<feature type="domain" description="HTH gntR-type" evidence="8">
    <location>
        <begin position="13"/>
        <end position="81"/>
    </location>
</feature>
<dbReference type="AlphaFoldDB" id="A0A2V2ZNB4"/>
<dbReference type="CDD" id="cd00609">
    <property type="entry name" value="AAT_like"/>
    <property type="match status" value="1"/>
</dbReference>
<comment type="cofactor">
    <cofactor evidence="1">
        <name>pyridoxal 5'-phosphate</name>
        <dbReference type="ChEBI" id="CHEBI:597326"/>
    </cofactor>
</comment>
<dbReference type="SUPFAM" id="SSF46785">
    <property type="entry name" value="Winged helix' DNA-binding domain"/>
    <property type="match status" value="1"/>
</dbReference>
<keyword evidence="6" id="KW-0238">DNA-binding</keyword>
<evidence type="ECO:0000256" key="4">
    <source>
        <dbReference type="ARBA" id="ARBA00022898"/>
    </source>
</evidence>
<dbReference type="PROSITE" id="PS50949">
    <property type="entry name" value="HTH_GNTR"/>
    <property type="match status" value="1"/>
</dbReference>
<keyword evidence="4" id="KW-0663">Pyridoxal phosphate</keyword>
<evidence type="ECO:0000259" key="8">
    <source>
        <dbReference type="PROSITE" id="PS50949"/>
    </source>
</evidence>
<dbReference type="Proteomes" id="UP000247150">
    <property type="component" value="Unassembled WGS sequence"/>
</dbReference>
<dbReference type="RefSeq" id="WP_110066462.1">
    <property type="nucleotide sequence ID" value="NZ_QGTW01000012.1"/>
</dbReference>
<reference evidence="9 10" key="1">
    <citation type="submission" date="2018-05" db="EMBL/GenBank/DDBJ databases">
        <title>Freshwater and sediment microbial communities from various areas in North America, analyzing microbe dynamics in response to fracking.</title>
        <authorList>
            <person name="Lamendella R."/>
        </authorList>
    </citation>
    <scope>NUCLEOTIDE SEQUENCE [LARGE SCALE GENOMIC DNA]</scope>
    <source>
        <strain evidence="9 10">15_TX</strain>
    </source>
</reference>
<dbReference type="PANTHER" id="PTHR46577:SF1">
    <property type="entry name" value="HTH-TYPE TRANSCRIPTIONAL REGULATORY PROTEIN GABR"/>
    <property type="match status" value="1"/>
</dbReference>
<protein>
    <submittedName>
        <fullName evidence="9">GntR family transcriptional regulator/MocR family aminotransferase</fullName>
    </submittedName>
</protein>
<dbReference type="InterPro" id="IPR036390">
    <property type="entry name" value="WH_DNA-bd_sf"/>
</dbReference>
<dbReference type="InterPro" id="IPR015424">
    <property type="entry name" value="PyrdxlP-dep_Trfase"/>
</dbReference>
<dbReference type="PANTHER" id="PTHR46577">
    <property type="entry name" value="HTH-TYPE TRANSCRIPTIONAL REGULATORY PROTEIN GABR"/>
    <property type="match status" value="1"/>
</dbReference>
<keyword evidence="7" id="KW-0804">Transcription</keyword>
<dbReference type="OrthoDB" id="9808770at2"/>
<dbReference type="Gene3D" id="1.10.10.10">
    <property type="entry name" value="Winged helix-like DNA-binding domain superfamily/Winged helix DNA-binding domain"/>
    <property type="match status" value="1"/>
</dbReference>
<dbReference type="GO" id="GO:0030170">
    <property type="term" value="F:pyridoxal phosphate binding"/>
    <property type="evidence" value="ECO:0007669"/>
    <property type="project" value="InterPro"/>
</dbReference>
<dbReference type="InterPro" id="IPR004839">
    <property type="entry name" value="Aminotransferase_I/II_large"/>
</dbReference>
<sequence length="466" mass="53329">MEITPYFDKNKRDPIYSQLSSYIKREIESGRLSPGSRLPSIRYLSKYLKVSKNTIEEAYQQLIAEGYAESRPKSGIFVLPTEEVLKPKQPLAIELMNSKEQPKETFKYDFQYGDIDIPSFPMKKWRKYLNETLDSLDSACFKYGDKQGDAELRKQIALYLYRSRGVDCGQKQIVITSGTQQSISMLIHLLCLRNEKIGFEDPGYDGVRSVFSYENCKIRPISLHEDGIDIETLPIDTKAVYVTPSHQFPMGMILSIQKRKKLLNWAYQSGGYIIEDDYDGEFRYQGMPIPPLKVLDEGEKVIYLGTFSKCFLPSARLSYMVLPPELAVKYKKENQLYHQNVPSIIQKAASRFMASGEFERHIRKMRKIYHGKHRVLLSSIENHMGNKVEIIGEKAGLHILLKVKNRKDVELIEAAGLNGVKVYSASAYLLNNDVITEDATIMLGFGGLSLEDIESGIRLLHEAWFI</sequence>
<dbReference type="InterPro" id="IPR051446">
    <property type="entry name" value="HTH_trans_reg/aminotransferase"/>
</dbReference>
<evidence type="ECO:0000256" key="6">
    <source>
        <dbReference type="ARBA" id="ARBA00023125"/>
    </source>
</evidence>
<accession>A0A2V2ZNB4</accession>
<gene>
    <name evidence="9" type="ORF">DFO73_11247</name>
</gene>
<dbReference type="Pfam" id="PF00155">
    <property type="entry name" value="Aminotran_1_2"/>
    <property type="match status" value="1"/>
</dbReference>
<evidence type="ECO:0000256" key="3">
    <source>
        <dbReference type="ARBA" id="ARBA00022576"/>
    </source>
</evidence>
<dbReference type="EMBL" id="QGTW01000012">
    <property type="protein sequence ID" value="PWW25755.1"/>
    <property type="molecule type" value="Genomic_DNA"/>
</dbReference>
<dbReference type="Pfam" id="PF00392">
    <property type="entry name" value="GntR"/>
    <property type="match status" value="1"/>
</dbReference>